<evidence type="ECO:0000313" key="2">
    <source>
        <dbReference type="Proteomes" id="UP000432015"/>
    </source>
</evidence>
<dbReference type="EMBL" id="WOFH01000005">
    <property type="protein sequence ID" value="MUN38396.1"/>
    <property type="molecule type" value="Genomic_DNA"/>
</dbReference>
<dbReference type="Proteomes" id="UP000432015">
    <property type="component" value="Unassembled WGS sequence"/>
</dbReference>
<gene>
    <name evidence="1" type="ORF">GNZ18_17550</name>
</gene>
<dbReference type="AlphaFoldDB" id="A0A7K1L2D3"/>
<accession>A0A7K1L2D3</accession>
<evidence type="ECO:0000313" key="1">
    <source>
        <dbReference type="EMBL" id="MUN38396.1"/>
    </source>
</evidence>
<protein>
    <submittedName>
        <fullName evidence="1">Uncharacterized protein</fullName>
    </submittedName>
</protein>
<organism evidence="1 2">
    <name type="scientific">Actinomadura litoris</name>
    <dbReference type="NCBI Taxonomy" id="2678616"/>
    <lineage>
        <taxon>Bacteria</taxon>
        <taxon>Bacillati</taxon>
        <taxon>Actinomycetota</taxon>
        <taxon>Actinomycetes</taxon>
        <taxon>Streptosporangiales</taxon>
        <taxon>Thermomonosporaceae</taxon>
        <taxon>Actinomadura</taxon>
    </lineage>
</organism>
<keyword evidence="2" id="KW-1185">Reference proteome</keyword>
<comment type="caution">
    <text evidence="1">The sequence shown here is derived from an EMBL/GenBank/DDBJ whole genome shotgun (WGS) entry which is preliminary data.</text>
</comment>
<dbReference type="RefSeq" id="WP_156217494.1">
    <property type="nucleotide sequence ID" value="NZ_WOFH01000005.1"/>
</dbReference>
<name>A0A7K1L2D3_9ACTN</name>
<reference evidence="1 2" key="1">
    <citation type="submission" date="2019-11" db="EMBL/GenBank/DDBJ databases">
        <authorList>
            <person name="Cao P."/>
        </authorList>
    </citation>
    <scope>NUCLEOTIDE SEQUENCE [LARGE SCALE GENOMIC DNA]</scope>
    <source>
        <strain evidence="1 2">NEAU-AAG5</strain>
    </source>
</reference>
<proteinExistence type="predicted"/>
<sequence length="56" mass="6083">MTAIQFVVWLAIAVIGGNLLDPWWLYTTVPTGALLGGAWMMFGRRDGSATSGREAR</sequence>